<dbReference type="NCBIfam" id="TIGR02532">
    <property type="entry name" value="IV_pilin_GFxxxE"/>
    <property type="match status" value="1"/>
</dbReference>
<name>A0ABT2FG28_9GAMM</name>
<dbReference type="Pfam" id="PF16074">
    <property type="entry name" value="PilW"/>
    <property type="match status" value="1"/>
</dbReference>
<sequence>MTKITMTKGFSLVELMVAMLISLFLTLGLFAMFSMSATNITTTGQFNQLQENGRLALAIITPDLMQTGFMGDATGQSLRLGTGVEVRDAIANDCIGAGINNRSLPTAAGNFRLLWGYENGNSAESIGCLSSVEANTDVVQLKRMVGPAAASSGYRAATKGNSIVFFSSDSNQPADIEYRTWQYQHRIYYISDVGGEPVLTRRALSSSGMNNIEQLVDGIENMRILYGIDMDGDDVADKFLAANNMTEAMWNNSSTNRIVAFKVFLLVRAVDPDRSYQNDKQYTLGDKQLGPFNDNYRRVVLSTMVVLENPLAQLEDS</sequence>
<evidence type="ECO:0000256" key="1">
    <source>
        <dbReference type="SAM" id="Phobius"/>
    </source>
</evidence>
<accession>A0ABT2FG28</accession>
<dbReference type="EMBL" id="JAKOGG010000001">
    <property type="protein sequence ID" value="MCS4555268.1"/>
    <property type="molecule type" value="Genomic_DNA"/>
</dbReference>
<evidence type="ECO:0000313" key="3">
    <source>
        <dbReference type="Proteomes" id="UP001201549"/>
    </source>
</evidence>
<dbReference type="Proteomes" id="UP001201549">
    <property type="component" value="Unassembled WGS sequence"/>
</dbReference>
<keyword evidence="3" id="KW-1185">Reference proteome</keyword>
<dbReference type="Pfam" id="PF07963">
    <property type="entry name" value="N_methyl"/>
    <property type="match status" value="1"/>
</dbReference>
<reference evidence="3" key="1">
    <citation type="submission" date="2023-07" db="EMBL/GenBank/DDBJ databases">
        <title>Shewanella mangrovi sp. nov., an acetaldehyde- degrading bacterium isolated from mangrove sediment.</title>
        <authorList>
            <person name="Liu Y."/>
        </authorList>
    </citation>
    <scope>NUCLEOTIDE SEQUENCE [LARGE SCALE GENOMIC DNA]</scope>
    <source>
        <strain evidence="3">C32</strain>
    </source>
</reference>
<evidence type="ECO:0000313" key="2">
    <source>
        <dbReference type="EMBL" id="MCS4555268.1"/>
    </source>
</evidence>
<dbReference type="PROSITE" id="PS00409">
    <property type="entry name" value="PROKAR_NTER_METHYL"/>
    <property type="match status" value="1"/>
</dbReference>
<comment type="caution">
    <text evidence="2">The sequence shown here is derived from an EMBL/GenBank/DDBJ whole genome shotgun (WGS) entry which is preliminary data.</text>
</comment>
<dbReference type="RefSeq" id="WP_238894663.1">
    <property type="nucleotide sequence ID" value="NZ_JAKOGG010000001.1"/>
</dbReference>
<keyword evidence="1" id="KW-0812">Transmembrane</keyword>
<organism evidence="2 3">
    <name type="scientific">Shewanella electrica</name>
    <dbReference type="NCBI Taxonomy" id="515560"/>
    <lineage>
        <taxon>Bacteria</taxon>
        <taxon>Pseudomonadati</taxon>
        <taxon>Pseudomonadota</taxon>
        <taxon>Gammaproteobacteria</taxon>
        <taxon>Alteromonadales</taxon>
        <taxon>Shewanellaceae</taxon>
        <taxon>Shewanella</taxon>
    </lineage>
</organism>
<gene>
    <name evidence="2" type="ORF">L9G74_02330</name>
</gene>
<dbReference type="InterPro" id="IPR012902">
    <property type="entry name" value="N_methyl_site"/>
</dbReference>
<dbReference type="InterPro" id="IPR032092">
    <property type="entry name" value="PilW"/>
</dbReference>
<keyword evidence="1" id="KW-1133">Transmembrane helix</keyword>
<proteinExistence type="predicted"/>
<keyword evidence="1" id="KW-0472">Membrane</keyword>
<protein>
    <submittedName>
        <fullName evidence="2">PilW family protein</fullName>
    </submittedName>
</protein>
<feature type="transmembrane region" description="Helical" evidence="1">
    <location>
        <begin position="12"/>
        <end position="33"/>
    </location>
</feature>